<dbReference type="Pfam" id="PF03446">
    <property type="entry name" value="NAD_binding_2"/>
    <property type="match status" value="2"/>
</dbReference>
<dbReference type="CDD" id="cd00947">
    <property type="entry name" value="TBP_aldolase_IIB"/>
    <property type="match status" value="1"/>
</dbReference>
<dbReference type="InterPro" id="IPR042213">
    <property type="entry name" value="NBD_C_sf"/>
</dbReference>
<dbReference type="GO" id="GO:0016301">
    <property type="term" value="F:kinase activity"/>
    <property type="evidence" value="ECO:0007669"/>
    <property type="project" value="UniProtKB-KW"/>
</dbReference>
<proteinExistence type="inferred from homology"/>
<evidence type="ECO:0000256" key="6">
    <source>
        <dbReference type="ARBA" id="ARBA00023277"/>
    </source>
</evidence>
<dbReference type="GO" id="GO:0008270">
    <property type="term" value="F:zinc ion binding"/>
    <property type="evidence" value="ECO:0007669"/>
    <property type="project" value="InterPro"/>
</dbReference>
<evidence type="ECO:0000259" key="9">
    <source>
        <dbReference type="Pfam" id="PF14833"/>
    </source>
</evidence>
<dbReference type="InterPro" id="IPR006115">
    <property type="entry name" value="6PGDH_NADP-bd"/>
</dbReference>
<evidence type="ECO:0000256" key="4">
    <source>
        <dbReference type="ARBA" id="ARBA00022777"/>
    </source>
</evidence>
<dbReference type="InterPro" id="IPR029154">
    <property type="entry name" value="HIBADH-like_NADP-bd"/>
</dbReference>
<dbReference type="NCBIfam" id="TIGR00167">
    <property type="entry name" value="cbbA"/>
    <property type="match status" value="1"/>
</dbReference>
<name>A0A9D4Z8K4_ADICA</name>
<keyword evidence="5" id="KW-0067">ATP-binding</keyword>
<dbReference type="PANTHER" id="PTHR43060">
    <property type="entry name" value="3-HYDROXYISOBUTYRATE DEHYDROGENASE-LIKE 1, MITOCHONDRIAL-RELATED"/>
    <property type="match status" value="1"/>
</dbReference>
<dbReference type="Pfam" id="PF07005">
    <property type="entry name" value="SBD_N"/>
    <property type="match status" value="1"/>
</dbReference>
<evidence type="ECO:0000256" key="1">
    <source>
        <dbReference type="ARBA" id="ARBA00005715"/>
    </source>
</evidence>
<dbReference type="GO" id="GO:0016832">
    <property type="term" value="F:aldehyde-lyase activity"/>
    <property type="evidence" value="ECO:0007669"/>
    <property type="project" value="InterPro"/>
</dbReference>
<gene>
    <name evidence="11" type="ORF">GOP47_0018887</name>
</gene>
<dbReference type="GO" id="GO:0051287">
    <property type="term" value="F:NAD binding"/>
    <property type="evidence" value="ECO:0007669"/>
    <property type="project" value="InterPro"/>
</dbReference>
<evidence type="ECO:0000259" key="10">
    <source>
        <dbReference type="Pfam" id="PF17042"/>
    </source>
</evidence>
<dbReference type="Pfam" id="PF14833">
    <property type="entry name" value="NAD_binding_11"/>
    <property type="match status" value="2"/>
</dbReference>
<protein>
    <recommendedName>
        <fullName evidence="13">Ketose-bisphosphate aldolase class-II family protein</fullName>
    </recommendedName>
</protein>
<dbReference type="InterPro" id="IPR010737">
    <property type="entry name" value="4-carb_acid_sugar_kinase_N"/>
</dbReference>
<dbReference type="Proteomes" id="UP000886520">
    <property type="component" value="Chromosome 18"/>
</dbReference>
<feature type="domain" description="3-hydroxyisobutyrate dehydrogenase-like NAD-binding" evidence="9">
    <location>
        <begin position="487"/>
        <end position="607"/>
    </location>
</feature>
<dbReference type="Gene3D" id="3.40.980.20">
    <property type="entry name" value="Four-carbon acid sugar kinase, nucleotide binding domain"/>
    <property type="match status" value="1"/>
</dbReference>
<reference evidence="11" key="1">
    <citation type="submission" date="2021-01" db="EMBL/GenBank/DDBJ databases">
        <title>Adiantum capillus-veneris genome.</title>
        <authorList>
            <person name="Fang Y."/>
            <person name="Liao Q."/>
        </authorList>
    </citation>
    <scope>NUCLEOTIDE SEQUENCE</scope>
    <source>
        <strain evidence="11">H3</strain>
        <tissue evidence="11">Leaf</tissue>
    </source>
</reference>
<feature type="domain" description="3-hydroxyisobutyrate dehydrogenase-like NAD-binding" evidence="9">
    <location>
        <begin position="165"/>
        <end position="286"/>
    </location>
</feature>
<feature type="domain" description="6-phosphogluconate dehydrogenase NADP-binding" evidence="7">
    <location>
        <begin position="6"/>
        <end position="157"/>
    </location>
</feature>
<dbReference type="Gene3D" id="3.40.50.720">
    <property type="entry name" value="NAD(P)-binding Rossmann-like Domain"/>
    <property type="match status" value="2"/>
</dbReference>
<evidence type="ECO:0000256" key="2">
    <source>
        <dbReference type="ARBA" id="ARBA00022679"/>
    </source>
</evidence>
<dbReference type="SUPFAM" id="SSF51569">
    <property type="entry name" value="Aldolase"/>
    <property type="match status" value="1"/>
</dbReference>
<dbReference type="OrthoDB" id="48988at2759"/>
<dbReference type="GO" id="GO:0005524">
    <property type="term" value="F:ATP binding"/>
    <property type="evidence" value="ECO:0007669"/>
    <property type="project" value="UniProtKB-KW"/>
</dbReference>
<evidence type="ECO:0008006" key="13">
    <source>
        <dbReference type="Google" id="ProtNLM"/>
    </source>
</evidence>
<evidence type="ECO:0000259" key="8">
    <source>
        <dbReference type="Pfam" id="PF07005"/>
    </source>
</evidence>
<dbReference type="SUPFAM" id="SSF51735">
    <property type="entry name" value="NAD(P)-binding Rossmann-fold domains"/>
    <property type="match status" value="2"/>
</dbReference>
<dbReference type="GO" id="GO:0005975">
    <property type="term" value="P:carbohydrate metabolic process"/>
    <property type="evidence" value="ECO:0007669"/>
    <property type="project" value="InterPro"/>
</dbReference>
<dbReference type="GO" id="GO:0050661">
    <property type="term" value="F:NADP binding"/>
    <property type="evidence" value="ECO:0007669"/>
    <property type="project" value="InterPro"/>
</dbReference>
<keyword evidence="2" id="KW-0808">Transferase</keyword>
<dbReference type="SUPFAM" id="SSF48179">
    <property type="entry name" value="6-phosphogluconate dehydrogenase C-terminal domain-like"/>
    <property type="match status" value="2"/>
</dbReference>
<dbReference type="Gene3D" id="3.40.50.10840">
    <property type="entry name" value="Putative sugar-binding, N-terminal domain"/>
    <property type="match status" value="1"/>
</dbReference>
<evidence type="ECO:0000256" key="3">
    <source>
        <dbReference type="ARBA" id="ARBA00022741"/>
    </source>
</evidence>
<dbReference type="InterPro" id="IPR031475">
    <property type="entry name" value="NBD_C"/>
</dbReference>
<dbReference type="Pfam" id="PF01116">
    <property type="entry name" value="F_bP_aldolase"/>
    <property type="match status" value="1"/>
</dbReference>
<feature type="domain" description="Four-carbon acid sugar kinase N-terminal" evidence="8">
    <location>
        <begin position="677"/>
        <end position="913"/>
    </location>
</feature>
<feature type="domain" description="Four-carbon acid sugar kinase nucleotide binding" evidence="10">
    <location>
        <begin position="938"/>
        <end position="1103"/>
    </location>
</feature>
<evidence type="ECO:0000259" key="7">
    <source>
        <dbReference type="Pfam" id="PF03446"/>
    </source>
</evidence>
<dbReference type="InterPro" id="IPR037051">
    <property type="entry name" value="4-carb_acid_sugar_kinase_N_sf"/>
</dbReference>
<dbReference type="InterPro" id="IPR013328">
    <property type="entry name" value="6PGD_dom2"/>
</dbReference>
<accession>A0A9D4Z8K4</accession>
<dbReference type="InterPro" id="IPR000771">
    <property type="entry name" value="FBA_II"/>
</dbReference>
<evidence type="ECO:0000313" key="11">
    <source>
        <dbReference type="EMBL" id="KAI5066263.1"/>
    </source>
</evidence>
<organism evidence="11 12">
    <name type="scientific">Adiantum capillus-veneris</name>
    <name type="common">Maidenhair fern</name>
    <dbReference type="NCBI Taxonomy" id="13818"/>
    <lineage>
        <taxon>Eukaryota</taxon>
        <taxon>Viridiplantae</taxon>
        <taxon>Streptophyta</taxon>
        <taxon>Embryophyta</taxon>
        <taxon>Tracheophyta</taxon>
        <taxon>Polypodiopsida</taxon>
        <taxon>Polypodiidae</taxon>
        <taxon>Polypodiales</taxon>
        <taxon>Pteridineae</taxon>
        <taxon>Pteridaceae</taxon>
        <taxon>Vittarioideae</taxon>
        <taxon>Adiantum</taxon>
    </lineage>
</organism>
<dbReference type="PANTHER" id="PTHR43060:SF17">
    <property type="entry name" value="L-THREONATE DEHYDROGENASE"/>
    <property type="match status" value="1"/>
</dbReference>
<comment type="similarity">
    <text evidence="1">Belongs to the four-carbon acid sugar kinase family.</text>
</comment>
<keyword evidence="12" id="KW-1185">Reference proteome</keyword>
<dbReference type="PROSITE" id="PS00602">
    <property type="entry name" value="ALDOLASE_CLASS_II_1"/>
    <property type="match status" value="1"/>
</dbReference>
<keyword evidence="3" id="KW-0547">Nucleotide-binding</keyword>
<keyword evidence="6" id="KW-0119">Carbohydrate metabolism</keyword>
<sequence>MAPSETVGFISDGSLGCLLANKLSQCGFHVRLCSTTAVPEADHKDSNLSLCNSPKEATQGASVICLAVRDLQQFEAALVGALSVIVEGTIIVLSGAVLPSYLVKLDKRLTEEKRGLLLVDFYASVGSDSKLKILASGNEKALEKTQPVLSAMCDDLVLVKGDLGGASKVQMVDKLLMGVHIAAAAEAMALGASAGLNTWDLYEIIINAAGSSRAFETRVPQMLSNGDSLGLEMTTIDHVTNDMNSILEEARMLLFPLPLAAIAHQYFHMGSSCGYGTLADATVVKVWERVAGRKITECLKNKQGSFSRKAEEIFEGAKKVESVGFIGLGAMGFGMASTLVQKKFTVCGFDVYEPTLSRFRKAGGLTRNSVEEASKGAQVVIVMVATEAQAEAVLFGDRGAVAAVPSGCTFLLCSTVSPLYVEGLQKRLEAEGRDIQLVDAPVSGGVKRAADGTLTIMAAGSTEAFRRAGQVLQALSETLYVIDGGAGKGSAVKVVNQLLAGVHIAAACEAMALGSRLGLNPRDLYQTIAHSNGSSWMFVNRVPHMLDADYTPYSAVNIFVKDLGIVLSQGKSCGVHLHLAATAHQQFLLAAAGGFAFQDDSAVVKIYEKLAGISVACKEEPVSGDLETPQGPSIPQESSKVQVVSKSQVLESLCAEWPKDPVNEISRLEESKQAKVLVVLDDDPTGTQTVHGITVLTEWSVDSIKEEFLKQSSCFFILTNSRALSSEKASILVQNIATNVKAAATLTDRPFTIVLRGDSTLRGHFPEELDAVASIIGETDAWIICPFFPQGGRYTIHDVHYVADDDKLVPAGETEFAKDAVFGYKASNMKKWVEEKTRGRIKAASVTAISIDTLRKGGPQAVFEDLCKLPKGSVCIVNAASERDISVFCAGMLQAELKGKRFLCRTAATFVSARIGIKYKAPLTPKDLGISTCKNGGLIVVGSYVPKTTKQVEELKARCAHLIHCLEVDVALIAFGSLASREAEIGHISTAADALLAAGKDTVIMTSRTLITGKDDSENLEINSKVSSALVEIVIRIQVHPRYLLAKGGITSSDLATKAMKARKAEVLGQALPGVPIWKLGVGSRHPGIPYIVFPGNVGSSTAIAGIVTSWASKPQIVKEILLEAAKEDYAVGAFNVYNLEAILAVVAAAESELSPAILQIHPSAFRHGKGALVAACISAAKTAKVPIAVHLDHGTDEQEILAAMNMGFDSIMIDCSHLPFQENLECTRRIAEAAHLKNVFVEAELGRLSGTEDGMTIEEYEEKLTDPAQADEFLRETKVDALAVCIGNVHGKYPKDGPKLKLDLLQKLGEVTSKYGTFLVLHGASGLPSHVVKECIKNGVRKFNVNTEVRSAYVTALKEPKKDLLDTLSFAEEAMKMVIAEKLKLFSSSQYSSGEGKA</sequence>
<comment type="caution">
    <text evidence="11">The sequence shown here is derived from an EMBL/GenBank/DDBJ whole genome shotgun (WGS) entry which is preliminary data.</text>
</comment>
<evidence type="ECO:0000256" key="5">
    <source>
        <dbReference type="ARBA" id="ARBA00022840"/>
    </source>
</evidence>
<dbReference type="InterPro" id="IPR008927">
    <property type="entry name" value="6-PGluconate_DH-like_C_sf"/>
</dbReference>
<feature type="domain" description="6-phosphogluconate dehydrogenase NADP-binding" evidence="7">
    <location>
        <begin position="323"/>
        <end position="481"/>
    </location>
</feature>
<keyword evidence="4" id="KW-0418">Kinase</keyword>
<dbReference type="EMBL" id="JABFUD020000018">
    <property type="protein sequence ID" value="KAI5066263.1"/>
    <property type="molecule type" value="Genomic_DNA"/>
</dbReference>
<dbReference type="Gene3D" id="1.10.1040.10">
    <property type="entry name" value="N-(1-d-carboxylethyl)-l-norvaline Dehydrogenase, domain 2"/>
    <property type="match status" value="2"/>
</dbReference>
<dbReference type="Gene3D" id="3.20.20.70">
    <property type="entry name" value="Aldolase class I"/>
    <property type="match status" value="1"/>
</dbReference>
<dbReference type="Pfam" id="PF17042">
    <property type="entry name" value="NBD_C"/>
    <property type="match status" value="1"/>
</dbReference>
<evidence type="ECO:0000313" key="12">
    <source>
        <dbReference type="Proteomes" id="UP000886520"/>
    </source>
</evidence>
<dbReference type="SUPFAM" id="SSF142764">
    <property type="entry name" value="YgbK-like"/>
    <property type="match status" value="1"/>
</dbReference>
<dbReference type="InterPro" id="IPR013785">
    <property type="entry name" value="Aldolase_TIM"/>
</dbReference>
<dbReference type="InterPro" id="IPR036291">
    <property type="entry name" value="NAD(P)-bd_dom_sf"/>
</dbReference>